<organism evidence="1 2">
    <name type="scientific">Cetraspora pellucida</name>
    <dbReference type="NCBI Taxonomy" id="1433469"/>
    <lineage>
        <taxon>Eukaryota</taxon>
        <taxon>Fungi</taxon>
        <taxon>Fungi incertae sedis</taxon>
        <taxon>Mucoromycota</taxon>
        <taxon>Glomeromycotina</taxon>
        <taxon>Glomeromycetes</taxon>
        <taxon>Diversisporales</taxon>
        <taxon>Gigasporaceae</taxon>
        <taxon>Cetraspora</taxon>
    </lineage>
</organism>
<reference evidence="1" key="1">
    <citation type="submission" date="2021-06" db="EMBL/GenBank/DDBJ databases">
        <authorList>
            <person name="Kallberg Y."/>
            <person name="Tangrot J."/>
            <person name="Rosling A."/>
        </authorList>
    </citation>
    <scope>NUCLEOTIDE SEQUENCE</scope>
    <source>
        <strain evidence="1">28 12/20/2015</strain>
    </source>
</reference>
<evidence type="ECO:0000313" key="1">
    <source>
        <dbReference type="EMBL" id="CAG8710371.1"/>
    </source>
</evidence>
<proteinExistence type="predicted"/>
<comment type="caution">
    <text evidence="1">The sequence shown here is derived from an EMBL/GenBank/DDBJ whole genome shotgun (WGS) entry which is preliminary data.</text>
</comment>
<name>A0ACA9PK72_9GLOM</name>
<evidence type="ECO:0000313" key="2">
    <source>
        <dbReference type="Proteomes" id="UP000789366"/>
    </source>
</evidence>
<feature type="non-terminal residue" evidence="1">
    <location>
        <position position="79"/>
    </location>
</feature>
<dbReference type="Proteomes" id="UP000789366">
    <property type="component" value="Unassembled WGS sequence"/>
</dbReference>
<accession>A0ACA9PK72</accession>
<dbReference type="EMBL" id="CAJVPW010025835">
    <property type="protein sequence ID" value="CAG8710371.1"/>
    <property type="molecule type" value="Genomic_DNA"/>
</dbReference>
<keyword evidence="2" id="KW-1185">Reference proteome</keyword>
<protein>
    <submittedName>
        <fullName evidence="1">5544_t:CDS:1</fullName>
    </submittedName>
</protein>
<gene>
    <name evidence="1" type="ORF">SPELUC_LOCUS11779</name>
</gene>
<sequence>MTKRKFIDQTLEIIANEKLKSSNKVVQTESALETTPRDKKNNRFINKTPDIIKNEHVQKCQKKELIRELQSKARHEEQL</sequence>